<dbReference type="Proteomes" id="UP001205506">
    <property type="component" value="Unassembled WGS sequence"/>
</dbReference>
<organism evidence="1 2">
    <name type="scientific">Segatella copri</name>
    <dbReference type="NCBI Taxonomy" id="165179"/>
    <lineage>
        <taxon>Bacteria</taxon>
        <taxon>Pseudomonadati</taxon>
        <taxon>Bacteroidota</taxon>
        <taxon>Bacteroidia</taxon>
        <taxon>Bacteroidales</taxon>
        <taxon>Prevotellaceae</taxon>
        <taxon>Segatella</taxon>
    </lineage>
</organism>
<dbReference type="EMBL" id="JANDWU010000012">
    <property type="protein sequence ID" value="MCP9549476.1"/>
    <property type="molecule type" value="Genomic_DNA"/>
</dbReference>
<reference evidence="1" key="1">
    <citation type="submission" date="2022-07" db="EMBL/GenBank/DDBJ databases">
        <title>Prevotella copri.</title>
        <authorList>
            <person name="Yang C."/>
        </authorList>
    </citation>
    <scope>NUCLEOTIDE SEQUENCE</scope>
    <source>
        <strain evidence="1">HF1805</strain>
    </source>
</reference>
<protein>
    <submittedName>
        <fullName evidence="1">Uncharacterized protein</fullName>
    </submittedName>
</protein>
<gene>
    <name evidence="1" type="ORF">NNC68_08310</name>
</gene>
<dbReference type="AlphaFoldDB" id="A0AAW5ID28"/>
<comment type="caution">
    <text evidence="1">The sequence shown here is derived from an EMBL/GenBank/DDBJ whole genome shotgun (WGS) entry which is preliminary data.</text>
</comment>
<dbReference type="RefSeq" id="WP_254969960.1">
    <property type="nucleotide sequence ID" value="NZ_JANDWU010000012.1"/>
</dbReference>
<evidence type="ECO:0000313" key="1">
    <source>
        <dbReference type="EMBL" id="MCP9549476.1"/>
    </source>
</evidence>
<evidence type="ECO:0000313" key="2">
    <source>
        <dbReference type="Proteomes" id="UP001205506"/>
    </source>
</evidence>
<sequence>MIGKQVKVIPSNALDEIHLSALAGSEGEVMSVTDKGMWVKFMHEFQDHNEWFIPKQSIQMVSSDGK</sequence>
<accession>A0AAW5ID28</accession>
<name>A0AAW5ID28_9BACT</name>
<proteinExistence type="predicted"/>